<evidence type="ECO:0000256" key="2">
    <source>
        <dbReference type="SAM" id="MobiDB-lite"/>
    </source>
</evidence>
<evidence type="ECO:0000313" key="4">
    <source>
        <dbReference type="EMBL" id="CAH2091936.1"/>
    </source>
</evidence>
<organism evidence="4 5">
    <name type="scientific">Euphydryas editha</name>
    <name type="common">Edith's checkerspot</name>
    <dbReference type="NCBI Taxonomy" id="104508"/>
    <lineage>
        <taxon>Eukaryota</taxon>
        <taxon>Metazoa</taxon>
        <taxon>Ecdysozoa</taxon>
        <taxon>Arthropoda</taxon>
        <taxon>Hexapoda</taxon>
        <taxon>Insecta</taxon>
        <taxon>Pterygota</taxon>
        <taxon>Neoptera</taxon>
        <taxon>Endopterygota</taxon>
        <taxon>Lepidoptera</taxon>
        <taxon>Glossata</taxon>
        <taxon>Ditrysia</taxon>
        <taxon>Papilionoidea</taxon>
        <taxon>Nymphalidae</taxon>
        <taxon>Nymphalinae</taxon>
        <taxon>Euphydryas</taxon>
    </lineage>
</organism>
<feature type="region of interest" description="Disordered" evidence="2">
    <location>
        <begin position="1"/>
        <end position="23"/>
    </location>
</feature>
<feature type="domain" description="FP protein C-terminal" evidence="3">
    <location>
        <begin position="246"/>
        <end position="297"/>
    </location>
</feature>
<protein>
    <recommendedName>
        <fullName evidence="3">FP protein C-terminal domain-containing protein</fullName>
    </recommendedName>
</protein>
<keyword evidence="5" id="KW-1185">Reference proteome</keyword>
<gene>
    <name evidence="4" type="ORF">EEDITHA_LOCUS7747</name>
</gene>
<dbReference type="AlphaFoldDB" id="A0AAU9TXN2"/>
<comment type="caution">
    <text evidence="4">The sequence shown here is derived from an EMBL/GenBank/DDBJ whole genome shotgun (WGS) entry which is preliminary data.</text>
</comment>
<evidence type="ECO:0000256" key="1">
    <source>
        <dbReference type="SAM" id="Coils"/>
    </source>
</evidence>
<evidence type="ECO:0000313" key="5">
    <source>
        <dbReference type="Proteomes" id="UP001153954"/>
    </source>
</evidence>
<accession>A0AAU9TXN2</accession>
<dbReference type="EMBL" id="CAKOGL010000011">
    <property type="protein sequence ID" value="CAH2091936.1"/>
    <property type="molecule type" value="Genomic_DNA"/>
</dbReference>
<feature type="coiled-coil region" evidence="1">
    <location>
        <begin position="84"/>
        <end position="145"/>
    </location>
</feature>
<evidence type="ECO:0000259" key="3">
    <source>
        <dbReference type="Pfam" id="PF25298"/>
    </source>
</evidence>
<reference evidence="4" key="1">
    <citation type="submission" date="2022-03" db="EMBL/GenBank/DDBJ databases">
        <authorList>
            <person name="Tunstrom K."/>
        </authorList>
    </citation>
    <scope>NUCLEOTIDE SEQUENCE</scope>
</reference>
<proteinExistence type="predicted"/>
<keyword evidence="1" id="KW-0175">Coiled coil</keyword>
<dbReference type="InterPro" id="IPR057251">
    <property type="entry name" value="FP_C"/>
</dbReference>
<name>A0AAU9TXN2_EUPED</name>
<sequence>MPLKRTPPASPLPETSAGTVRRPDMIDKDCFEPIQHCESMPDLPSITVNMSERKKRKHDGMNPNITSFITDIFTSFSQDQGKLFNELNKTIMDIKEQNEELKKSVDMMSRISALELERKEDKKIISQLEEKIEKMEQKSRCAGIEIRNIPKTNEETKSNLCSIIKNVGKVLNLDLIDSDIKDIYRISSKDLTNPIVVEFSTVIMKEKMIKGVKLFNKSKMKGDKLNTTHLKYATATKPVYVSETLTQKTQKLFYLARNFAKNYNYNFCWTSRGAVYLRKNENSSQVRINSQSDIDNLGKFK</sequence>
<dbReference type="Pfam" id="PF25298">
    <property type="entry name" value="Baculo_FP_2nd"/>
    <property type="match status" value="1"/>
</dbReference>
<dbReference type="Proteomes" id="UP001153954">
    <property type="component" value="Unassembled WGS sequence"/>
</dbReference>